<feature type="domain" description="Reverse transcriptase" evidence="1">
    <location>
        <begin position="71"/>
        <end position="190"/>
    </location>
</feature>
<accession>A0A0G0L469</accession>
<dbReference type="AlphaFoldDB" id="A0A0G0L469"/>
<gene>
    <name evidence="2" type="ORF">US65_C0009G0004</name>
</gene>
<dbReference type="SUPFAM" id="SSF56672">
    <property type="entry name" value="DNA/RNA polymerases"/>
    <property type="match status" value="1"/>
</dbReference>
<name>A0A0G0L469_9BACT</name>
<evidence type="ECO:0000313" key="2">
    <source>
        <dbReference type="EMBL" id="KKQ47471.1"/>
    </source>
</evidence>
<dbReference type="InterPro" id="IPR043502">
    <property type="entry name" value="DNA/RNA_pol_sf"/>
</dbReference>
<protein>
    <submittedName>
        <fullName evidence="2">RNA-directed DNA polymerase (Reverse transcriptase)</fullName>
    </submittedName>
</protein>
<dbReference type="GO" id="GO:0003964">
    <property type="term" value="F:RNA-directed DNA polymerase activity"/>
    <property type="evidence" value="ECO:0007669"/>
    <property type="project" value="UniProtKB-KW"/>
</dbReference>
<reference evidence="2 3" key="1">
    <citation type="journal article" date="2015" name="Nature">
        <title>rRNA introns, odd ribosomes, and small enigmatic genomes across a large radiation of phyla.</title>
        <authorList>
            <person name="Brown C.T."/>
            <person name="Hug L.A."/>
            <person name="Thomas B.C."/>
            <person name="Sharon I."/>
            <person name="Castelle C.J."/>
            <person name="Singh A."/>
            <person name="Wilkins M.J."/>
            <person name="Williams K.H."/>
            <person name="Banfield J.F."/>
        </authorList>
    </citation>
    <scope>NUCLEOTIDE SEQUENCE [LARGE SCALE GENOMIC DNA]</scope>
</reference>
<evidence type="ECO:0000313" key="3">
    <source>
        <dbReference type="Proteomes" id="UP000034430"/>
    </source>
</evidence>
<dbReference type="PANTHER" id="PTHR34047">
    <property type="entry name" value="NUCLEAR INTRON MATURASE 1, MITOCHONDRIAL-RELATED"/>
    <property type="match status" value="1"/>
</dbReference>
<dbReference type="InterPro" id="IPR000477">
    <property type="entry name" value="RT_dom"/>
</dbReference>
<organism evidence="2 3">
    <name type="scientific">Candidatus Yanofskybacteria bacterium GW2011_GWC2_37_9</name>
    <dbReference type="NCBI Taxonomy" id="1619028"/>
    <lineage>
        <taxon>Bacteria</taxon>
        <taxon>Candidatus Yanofskyibacteriota</taxon>
    </lineage>
</organism>
<dbReference type="InterPro" id="IPR051083">
    <property type="entry name" value="GrpII_Intron_Splice-Mob/Def"/>
</dbReference>
<dbReference type="PANTHER" id="PTHR34047:SF8">
    <property type="entry name" value="PROTEIN YKFC"/>
    <property type="match status" value="1"/>
</dbReference>
<keyword evidence="2" id="KW-0695">RNA-directed DNA polymerase</keyword>
<evidence type="ECO:0000259" key="1">
    <source>
        <dbReference type="Pfam" id="PF00078"/>
    </source>
</evidence>
<keyword evidence="2" id="KW-0808">Transferase</keyword>
<sequence length="206" mass="24649">MKIYKDLYWLIISPDALFRAWDLFKKNKRNRPDVGDFELNLEQNIFDLYRDLKNGIYKYGPYKGFWIHDPKVRRIHKATVRDRVLHHAIFSVLNPIFEPTFIPNSFSCRTGKGTHKGMKKVAEMIRTVNQNNTKRCYALKCDIRKFFDSVDQNILIKILGRKIKDEKVNSLLKEVIFSYSSIYERERERERERVLSRRKKECPSAI</sequence>
<dbReference type="Proteomes" id="UP000034430">
    <property type="component" value="Unassembled WGS sequence"/>
</dbReference>
<proteinExistence type="predicted"/>
<keyword evidence="2" id="KW-0548">Nucleotidyltransferase</keyword>
<dbReference type="Pfam" id="PF00078">
    <property type="entry name" value="RVT_1"/>
    <property type="match status" value="1"/>
</dbReference>
<comment type="caution">
    <text evidence="2">The sequence shown here is derived from an EMBL/GenBank/DDBJ whole genome shotgun (WGS) entry which is preliminary data.</text>
</comment>
<dbReference type="EMBL" id="LBTU01000009">
    <property type="protein sequence ID" value="KKQ47471.1"/>
    <property type="molecule type" value="Genomic_DNA"/>
</dbReference>